<proteinExistence type="predicted"/>
<reference evidence="2 3" key="1">
    <citation type="journal article" date="2019" name="Int. J. Syst. Evol. Microbiol.">
        <title>The Global Catalogue of Microorganisms (GCM) 10K type strain sequencing project: providing services to taxonomists for standard genome sequencing and annotation.</title>
        <authorList>
            <consortium name="The Broad Institute Genomics Platform"/>
            <consortium name="The Broad Institute Genome Sequencing Center for Infectious Disease"/>
            <person name="Wu L."/>
            <person name="Ma J."/>
        </authorList>
    </citation>
    <scope>NUCLEOTIDE SEQUENCE [LARGE SCALE GENOMIC DNA]</scope>
    <source>
        <strain evidence="2 3">JCM 14942</strain>
    </source>
</reference>
<gene>
    <name evidence="2" type="ORF">GCM10009788_20170</name>
</gene>
<dbReference type="CDD" id="cd00995">
    <property type="entry name" value="PBP2_NikA_DppA_OppA_like"/>
    <property type="match status" value="1"/>
</dbReference>
<keyword evidence="3" id="KW-1185">Reference proteome</keyword>
<dbReference type="EMBL" id="BAAAOR010000014">
    <property type="protein sequence ID" value="GAA1515816.1"/>
    <property type="molecule type" value="Genomic_DNA"/>
</dbReference>
<dbReference type="Proteomes" id="UP001500842">
    <property type="component" value="Unassembled WGS sequence"/>
</dbReference>
<comment type="caution">
    <text evidence="2">The sequence shown here is derived from an EMBL/GenBank/DDBJ whole genome shotgun (WGS) entry which is preliminary data.</text>
</comment>
<accession>A0ABN2ACI3</accession>
<evidence type="ECO:0000259" key="1">
    <source>
        <dbReference type="Pfam" id="PF00496"/>
    </source>
</evidence>
<dbReference type="Gene3D" id="3.10.105.10">
    <property type="entry name" value="Dipeptide-binding Protein, Domain 3"/>
    <property type="match status" value="1"/>
</dbReference>
<dbReference type="PANTHER" id="PTHR30290">
    <property type="entry name" value="PERIPLASMIC BINDING COMPONENT OF ABC TRANSPORTER"/>
    <property type="match status" value="1"/>
</dbReference>
<sequence>MGVVAAVAATAFLAACGSGGNDGSDGGDKPKTGGTLTYLATNLGPSVDPVGAIQLNAANQSGYIFQAIYDVLLNPTNDGIQPGLALSAESGDAINWTLKLRPDIEFSDGTPFNAEAVKKTWERNDKPGTTGYTVMQNVASLTATDDLTLEIALKSPVAEFPRLIANNLNAVGSPTAFEQDPDGLPVGAGPFKIDKWVPDGELSLVRNDNYWDAPKPYLDRLVFKPVADSSQALTALATNDAQAMFALDFATLDKAKQANYTIETWQPTIGSCLLFNTSAAPLDDIRVREALVLALNAQGESDTIEQGLAVVPTTLFTEDSPYYNPDIALPEYDKERAQELIDEVVAETGEPVKVTLAATPGPTQAIAEYFQSQVMTDIEDLEIEITVPDRSTYIADIMAGKFQAFMYSVNSPDPDAYTAFSTKAGNMTRYDDPAFQQALDVARSSADLDERKAAYDTISQTLADAFLGNFYGRKAYSTVYDSTKVGGLKVVGQGAPDFSGAYLK</sequence>
<protein>
    <submittedName>
        <fullName evidence="2">Glutathione ABC transporter substrate-binding protein</fullName>
    </submittedName>
</protein>
<evidence type="ECO:0000313" key="2">
    <source>
        <dbReference type="EMBL" id="GAA1515816.1"/>
    </source>
</evidence>
<evidence type="ECO:0000313" key="3">
    <source>
        <dbReference type="Proteomes" id="UP001500842"/>
    </source>
</evidence>
<dbReference type="InterPro" id="IPR030678">
    <property type="entry name" value="Peptide/Ni-bd"/>
</dbReference>
<name>A0ABN2ACI3_9ACTN</name>
<dbReference type="SUPFAM" id="SSF53850">
    <property type="entry name" value="Periplasmic binding protein-like II"/>
    <property type="match status" value="1"/>
</dbReference>
<dbReference type="Pfam" id="PF00496">
    <property type="entry name" value="SBP_bac_5"/>
    <property type="match status" value="1"/>
</dbReference>
<organism evidence="2 3">
    <name type="scientific">Nocardioides humi</name>
    <dbReference type="NCBI Taxonomy" id="449461"/>
    <lineage>
        <taxon>Bacteria</taxon>
        <taxon>Bacillati</taxon>
        <taxon>Actinomycetota</taxon>
        <taxon>Actinomycetes</taxon>
        <taxon>Propionibacteriales</taxon>
        <taxon>Nocardioidaceae</taxon>
        <taxon>Nocardioides</taxon>
    </lineage>
</organism>
<dbReference type="InterPro" id="IPR039424">
    <property type="entry name" value="SBP_5"/>
</dbReference>
<dbReference type="InterPro" id="IPR000914">
    <property type="entry name" value="SBP_5_dom"/>
</dbReference>
<dbReference type="PIRSF" id="PIRSF002741">
    <property type="entry name" value="MppA"/>
    <property type="match status" value="1"/>
</dbReference>
<feature type="domain" description="Solute-binding protein family 5" evidence="1">
    <location>
        <begin position="80"/>
        <end position="423"/>
    </location>
</feature>
<dbReference type="Gene3D" id="3.40.190.10">
    <property type="entry name" value="Periplasmic binding protein-like II"/>
    <property type="match status" value="1"/>
</dbReference>